<evidence type="ECO:0000313" key="1">
    <source>
        <dbReference type="EMBL" id="KGM34604.1"/>
    </source>
</evidence>
<name>A0A0A0D8X4_9PROT</name>
<dbReference type="OrthoDB" id="7359436at2"/>
<sequence>MNTANLQLEGVYAALTALMTALRDKGLLDQEEIDQALAKAEAGLAADARRPAEISAANVEAICFPLRYLRMANKAAAEDPAPSFSVLAARVGQSKVRVPSV</sequence>
<dbReference type="Proteomes" id="UP000029995">
    <property type="component" value="Unassembled WGS sequence"/>
</dbReference>
<protein>
    <submittedName>
        <fullName evidence="1">Uncharacterized protein</fullName>
    </submittedName>
</protein>
<accession>A0A0A0D8X4</accession>
<gene>
    <name evidence="1" type="ORF">P409_09270</name>
</gene>
<evidence type="ECO:0000313" key="2">
    <source>
        <dbReference type="Proteomes" id="UP000029995"/>
    </source>
</evidence>
<dbReference type="EMBL" id="JANX01000081">
    <property type="protein sequence ID" value="KGM34604.1"/>
    <property type="molecule type" value="Genomic_DNA"/>
</dbReference>
<organism evidence="1 2">
    <name type="scientific">Inquilinus limosus MP06</name>
    <dbReference type="NCBI Taxonomy" id="1398085"/>
    <lineage>
        <taxon>Bacteria</taxon>
        <taxon>Pseudomonadati</taxon>
        <taxon>Pseudomonadota</taxon>
        <taxon>Alphaproteobacteria</taxon>
        <taxon>Rhodospirillales</taxon>
        <taxon>Rhodospirillaceae</taxon>
        <taxon>Inquilinus</taxon>
    </lineage>
</organism>
<dbReference type="RefSeq" id="WP_034834607.1">
    <property type="nucleotide sequence ID" value="NZ_JANX01000081.1"/>
</dbReference>
<dbReference type="AlphaFoldDB" id="A0A0A0D8X4"/>
<reference evidence="1 2" key="1">
    <citation type="submission" date="2014-01" db="EMBL/GenBank/DDBJ databases">
        <title>Genome sequence determination for a cystic fibrosis isolate, Inquilinus limosus.</title>
        <authorList>
            <person name="Pino M."/>
            <person name="Di Conza J."/>
            <person name="Gutkind G."/>
        </authorList>
    </citation>
    <scope>NUCLEOTIDE SEQUENCE [LARGE SCALE GENOMIC DNA]</scope>
    <source>
        <strain evidence="1 2">MP06</strain>
    </source>
</reference>
<proteinExistence type="predicted"/>
<comment type="caution">
    <text evidence="1">The sequence shown here is derived from an EMBL/GenBank/DDBJ whole genome shotgun (WGS) entry which is preliminary data.</text>
</comment>